<dbReference type="Gene3D" id="3.40.50.720">
    <property type="entry name" value="NAD(P)-binding Rossmann-like Domain"/>
    <property type="match status" value="1"/>
</dbReference>
<dbReference type="PANTHER" id="PTHR48106:SF13">
    <property type="entry name" value="QUINONE OXIDOREDUCTASE-RELATED"/>
    <property type="match status" value="1"/>
</dbReference>
<accession>A0A6A5SDD9</accession>
<dbReference type="SMART" id="SM00829">
    <property type="entry name" value="PKS_ER"/>
    <property type="match status" value="1"/>
</dbReference>
<dbReference type="SUPFAM" id="SSF51735">
    <property type="entry name" value="NAD(P)-binding Rossmann-fold domains"/>
    <property type="match status" value="1"/>
</dbReference>
<evidence type="ECO:0000313" key="7">
    <source>
        <dbReference type="Proteomes" id="UP000800038"/>
    </source>
</evidence>
<dbReference type="PROSITE" id="PS01162">
    <property type="entry name" value="QOR_ZETA_CRYSTAL"/>
    <property type="match status" value="1"/>
</dbReference>
<dbReference type="CDD" id="cd05286">
    <property type="entry name" value="QOR2"/>
    <property type="match status" value="1"/>
</dbReference>
<keyword evidence="7" id="KW-1185">Reference proteome</keyword>
<dbReference type="EMBL" id="ML976128">
    <property type="protein sequence ID" value="KAF1937720.1"/>
    <property type="molecule type" value="Genomic_DNA"/>
</dbReference>
<name>A0A6A5SDD9_9PLEO</name>
<dbReference type="Gene3D" id="3.90.180.10">
    <property type="entry name" value="Medium-chain alcohol dehydrogenases, catalytic domain"/>
    <property type="match status" value="1"/>
</dbReference>
<dbReference type="FunFam" id="3.40.50.720:FF:000053">
    <property type="entry name" value="Quinone oxidoreductase 1"/>
    <property type="match status" value="1"/>
</dbReference>
<dbReference type="PANTHER" id="PTHR48106">
    <property type="entry name" value="QUINONE OXIDOREDUCTASE PIG3-RELATED"/>
    <property type="match status" value="1"/>
</dbReference>
<dbReference type="Pfam" id="PF00107">
    <property type="entry name" value="ADH_zinc_N"/>
    <property type="match status" value="1"/>
</dbReference>
<dbReference type="GO" id="GO:0005829">
    <property type="term" value="C:cytosol"/>
    <property type="evidence" value="ECO:0007669"/>
    <property type="project" value="TreeGrafter"/>
</dbReference>
<dbReference type="InterPro" id="IPR011032">
    <property type="entry name" value="GroES-like_sf"/>
</dbReference>
<keyword evidence="1" id="KW-0521">NADP</keyword>
<dbReference type="OrthoDB" id="48317at2759"/>
<keyword evidence="2" id="KW-0560">Oxidoreductase</keyword>
<evidence type="ECO:0000313" key="6">
    <source>
        <dbReference type="EMBL" id="KAF1937720.1"/>
    </source>
</evidence>
<dbReference type="AlphaFoldDB" id="A0A6A5SDD9"/>
<protein>
    <recommendedName>
        <fullName evidence="4">Probable quinone oxidoreductase</fullName>
    </recommendedName>
    <alternativeName>
        <fullName evidence="3">NADPH:quinone reductase</fullName>
    </alternativeName>
</protein>
<dbReference type="GO" id="GO:0070402">
    <property type="term" value="F:NADPH binding"/>
    <property type="evidence" value="ECO:0007669"/>
    <property type="project" value="TreeGrafter"/>
</dbReference>
<proteinExistence type="predicted"/>
<dbReference type="InterPro" id="IPR013154">
    <property type="entry name" value="ADH-like_N"/>
</dbReference>
<dbReference type="InterPro" id="IPR013149">
    <property type="entry name" value="ADH-like_C"/>
</dbReference>
<dbReference type="InterPro" id="IPR020843">
    <property type="entry name" value="ER"/>
</dbReference>
<dbReference type="InterPro" id="IPR002364">
    <property type="entry name" value="Quin_OxRdtase/zeta-crystal_CS"/>
</dbReference>
<dbReference type="SUPFAM" id="SSF50129">
    <property type="entry name" value="GroES-like"/>
    <property type="match status" value="1"/>
</dbReference>
<reference evidence="6" key="1">
    <citation type="journal article" date="2020" name="Stud. Mycol.">
        <title>101 Dothideomycetes genomes: a test case for predicting lifestyles and emergence of pathogens.</title>
        <authorList>
            <person name="Haridas S."/>
            <person name="Albert R."/>
            <person name="Binder M."/>
            <person name="Bloem J."/>
            <person name="Labutti K."/>
            <person name="Salamov A."/>
            <person name="Andreopoulos B."/>
            <person name="Baker S."/>
            <person name="Barry K."/>
            <person name="Bills G."/>
            <person name="Bluhm B."/>
            <person name="Cannon C."/>
            <person name="Castanera R."/>
            <person name="Culley D."/>
            <person name="Daum C."/>
            <person name="Ezra D."/>
            <person name="Gonzalez J."/>
            <person name="Henrissat B."/>
            <person name="Kuo A."/>
            <person name="Liang C."/>
            <person name="Lipzen A."/>
            <person name="Lutzoni F."/>
            <person name="Magnuson J."/>
            <person name="Mondo S."/>
            <person name="Nolan M."/>
            <person name="Ohm R."/>
            <person name="Pangilinan J."/>
            <person name="Park H.-J."/>
            <person name="Ramirez L."/>
            <person name="Alfaro M."/>
            <person name="Sun H."/>
            <person name="Tritt A."/>
            <person name="Yoshinaga Y."/>
            <person name="Zwiers L.-H."/>
            <person name="Turgeon B."/>
            <person name="Goodwin S."/>
            <person name="Spatafora J."/>
            <person name="Crous P."/>
            <person name="Grigoriev I."/>
        </authorList>
    </citation>
    <scope>NUCLEOTIDE SEQUENCE</scope>
    <source>
        <strain evidence="6">CBS 161.51</strain>
    </source>
</reference>
<evidence type="ECO:0000256" key="4">
    <source>
        <dbReference type="ARBA" id="ARBA00070796"/>
    </source>
</evidence>
<gene>
    <name evidence="6" type="ORF">EJ02DRAFT_458510</name>
</gene>
<sequence>MFLASHVARSAQLLFKPTTASARLTSLNSHIAPGAIGIRTMSSLPKTMKAVIIEKTGGTEVLQYKTDVPVPEPKEGEVLVKNEFIGINYLDTYFRSGVYKPPTFPYTLGREGSGTIAAIGPNAPSDLAPGTRVAYMGPSAYAEYTAASVNYTIPIPDSIDTKTAAASLLQALTAITLIRDAYEVKKDDWILVTAAAGGMGLWLCQLLKAVGARVIATASTEEKRNLAKENGAEVLLDYHEEDRGIFTKKVLDITGGEGVHAVFDSVGKSTFDSSLAVVRRKGTMVSFGNASGPVEGFAITRLSAKNVKLVRPTLFNYIATREELQTAAKVLWNFIEKDGLNVKIHDVYPLSDVVRATQDIESRKTTGKLVLKP</sequence>
<dbReference type="InterPro" id="IPR036291">
    <property type="entry name" value="NAD(P)-bd_dom_sf"/>
</dbReference>
<evidence type="ECO:0000256" key="1">
    <source>
        <dbReference type="ARBA" id="ARBA00022857"/>
    </source>
</evidence>
<dbReference type="Proteomes" id="UP000800038">
    <property type="component" value="Unassembled WGS sequence"/>
</dbReference>
<dbReference type="InterPro" id="IPR047618">
    <property type="entry name" value="QOR-like"/>
</dbReference>
<organism evidence="6 7">
    <name type="scientific">Clathrospora elynae</name>
    <dbReference type="NCBI Taxonomy" id="706981"/>
    <lineage>
        <taxon>Eukaryota</taxon>
        <taxon>Fungi</taxon>
        <taxon>Dikarya</taxon>
        <taxon>Ascomycota</taxon>
        <taxon>Pezizomycotina</taxon>
        <taxon>Dothideomycetes</taxon>
        <taxon>Pleosporomycetidae</taxon>
        <taxon>Pleosporales</taxon>
        <taxon>Diademaceae</taxon>
        <taxon>Clathrospora</taxon>
    </lineage>
</organism>
<evidence type="ECO:0000256" key="2">
    <source>
        <dbReference type="ARBA" id="ARBA00023002"/>
    </source>
</evidence>
<dbReference type="GO" id="GO:0008270">
    <property type="term" value="F:zinc ion binding"/>
    <property type="evidence" value="ECO:0007669"/>
    <property type="project" value="InterPro"/>
</dbReference>
<dbReference type="GO" id="GO:0035925">
    <property type="term" value="F:mRNA 3'-UTR AU-rich region binding"/>
    <property type="evidence" value="ECO:0007669"/>
    <property type="project" value="TreeGrafter"/>
</dbReference>
<feature type="domain" description="Enoyl reductase (ER)" evidence="5">
    <location>
        <begin position="57"/>
        <end position="371"/>
    </location>
</feature>
<evidence type="ECO:0000259" key="5">
    <source>
        <dbReference type="SMART" id="SM00829"/>
    </source>
</evidence>
<evidence type="ECO:0000256" key="3">
    <source>
        <dbReference type="ARBA" id="ARBA00043088"/>
    </source>
</evidence>
<dbReference type="Pfam" id="PF08240">
    <property type="entry name" value="ADH_N"/>
    <property type="match status" value="1"/>
</dbReference>
<dbReference type="GO" id="GO:0003960">
    <property type="term" value="F:quinone reductase (NADPH) activity"/>
    <property type="evidence" value="ECO:0007669"/>
    <property type="project" value="InterPro"/>
</dbReference>